<dbReference type="InterPro" id="IPR001245">
    <property type="entry name" value="Ser-Thr/Tyr_kinase_cat_dom"/>
</dbReference>
<dbReference type="Gene3D" id="3.30.200.20">
    <property type="entry name" value="Phosphorylase Kinase, domain 1"/>
    <property type="match status" value="1"/>
</dbReference>
<evidence type="ECO:0000256" key="4">
    <source>
        <dbReference type="ARBA" id="ARBA00022737"/>
    </source>
</evidence>
<feature type="transmembrane region" description="Helical" evidence="9">
    <location>
        <begin position="6"/>
        <end position="29"/>
    </location>
</feature>
<dbReference type="EMBL" id="KZ451885">
    <property type="protein sequence ID" value="PKA66901.1"/>
    <property type="molecule type" value="Genomic_DNA"/>
</dbReference>
<feature type="transmembrane region" description="Helical" evidence="9">
    <location>
        <begin position="234"/>
        <end position="256"/>
    </location>
</feature>
<keyword evidence="11" id="KW-0808">Transferase</keyword>
<evidence type="ECO:0000313" key="11">
    <source>
        <dbReference type="EMBL" id="PKA66901.1"/>
    </source>
</evidence>
<dbReference type="Gene3D" id="1.10.510.10">
    <property type="entry name" value="Transferase(Phosphotransferase) domain 1"/>
    <property type="match status" value="1"/>
</dbReference>
<evidence type="ECO:0000256" key="3">
    <source>
        <dbReference type="ARBA" id="ARBA00022729"/>
    </source>
</evidence>
<dbReference type="SUPFAM" id="SSF56112">
    <property type="entry name" value="Protein kinase-like (PK-like)"/>
    <property type="match status" value="1"/>
</dbReference>
<dbReference type="FunFam" id="3.30.200.20:FF:000489">
    <property type="entry name" value="Inactive receptor-like serine/threonine-protein kinase"/>
    <property type="match status" value="1"/>
</dbReference>
<evidence type="ECO:0000256" key="9">
    <source>
        <dbReference type="SAM" id="Phobius"/>
    </source>
</evidence>
<dbReference type="Proteomes" id="UP000236161">
    <property type="component" value="Unassembled WGS sequence"/>
</dbReference>
<dbReference type="GO" id="GO:0005524">
    <property type="term" value="F:ATP binding"/>
    <property type="evidence" value="ECO:0007669"/>
    <property type="project" value="InterPro"/>
</dbReference>
<dbReference type="InterPro" id="IPR011009">
    <property type="entry name" value="Kinase-like_dom_sf"/>
</dbReference>
<dbReference type="Pfam" id="PF07714">
    <property type="entry name" value="PK_Tyr_Ser-Thr"/>
    <property type="match status" value="1"/>
</dbReference>
<protein>
    <submittedName>
        <fullName evidence="11">Putative LRR receptor-like serine/threonine-protein kinase MRH1</fullName>
        <ecNumber evidence="11">2.7.11.1</ecNumber>
    </submittedName>
</protein>
<keyword evidence="11" id="KW-0418">Kinase</keyword>
<keyword evidence="11" id="KW-0675">Receptor</keyword>
<dbReference type="PANTHER" id="PTHR46084">
    <property type="entry name" value="PROTEIN MALE DISCOVERER 2"/>
    <property type="match status" value="1"/>
</dbReference>
<dbReference type="EC" id="2.7.11.1" evidence="11"/>
<gene>
    <name evidence="11" type="primary">MRH1</name>
    <name evidence="11" type="ORF">AXF42_Ash003558</name>
</gene>
<evidence type="ECO:0000259" key="10">
    <source>
        <dbReference type="PROSITE" id="PS50011"/>
    </source>
</evidence>
<evidence type="ECO:0000256" key="6">
    <source>
        <dbReference type="ARBA" id="ARBA00023136"/>
    </source>
</evidence>
<evidence type="ECO:0000313" key="12">
    <source>
        <dbReference type="Proteomes" id="UP000236161"/>
    </source>
</evidence>
<comment type="subcellular location">
    <subcellularLocation>
        <location evidence="7">Endomembrane system</location>
        <topology evidence="7">Single-pass type I membrane protein</topology>
    </subcellularLocation>
</comment>
<evidence type="ECO:0000256" key="7">
    <source>
        <dbReference type="ARBA" id="ARBA00046288"/>
    </source>
</evidence>
<dbReference type="GO" id="GO:0004674">
    <property type="term" value="F:protein serine/threonine kinase activity"/>
    <property type="evidence" value="ECO:0007669"/>
    <property type="project" value="UniProtKB-EC"/>
</dbReference>
<keyword evidence="2 9" id="KW-0812">Transmembrane</keyword>
<keyword evidence="1" id="KW-0433">Leucine-rich repeat</keyword>
<evidence type="ECO:0000256" key="5">
    <source>
        <dbReference type="ARBA" id="ARBA00022989"/>
    </source>
</evidence>
<dbReference type="InterPro" id="IPR032675">
    <property type="entry name" value="LRR_dom_sf"/>
</dbReference>
<reference evidence="11 12" key="1">
    <citation type="journal article" date="2017" name="Nature">
        <title>The Apostasia genome and the evolution of orchids.</title>
        <authorList>
            <person name="Zhang G.Q."/>
            <person name="Liu K.W."/>
            <person name="Li Z."/>
            <person name="Lohaus R."/>
            <person name="Hsiao Y.Y."/>
            <person name="Niu S.C."/>
            <person name="Wang J.Y."/>
            <person name="Lin Y.C."/>
            <person name="Xu Q."/>
            <person name="Chen L.J."/>
            <person name="Yoshida K."/>
            <person name="Fujiwara S."/>
            <person name="Wang Z.W."/>
            <person name="Zhang Y.Q."/>
            <person name="Mitsuda N."/>
            <person name="Wang M."/>
            <person name="Liu G.H."/>
            <person name="Pecoraro L."/>
            <person name="Huang H.X."/>
            <person name="Xiao X.J."/>
            <person name="Lin M."/>
            <person name="Wu X.Y."/>
            <person name="Wu W.L."/>
            <person name="Chen Y.Y."/>
            <person name="Chang S.B."/>
            <person name="Sakamoto S."/>
            <person name="Ohme-Takagi M."/>
            <person name="Yagi M."/>
            <person name="Zeng S.J."/>
            <person name="Shen C.Y."/>
            <person name="Yeh C.M."/>
            <person name="Luo Y.B."/>
            <person name="Tsai W.C."/>
            <person name="Van de Peer Y."/>
            <person name="Liu Z.J."/>
        </authorList>
    </citation>
    <scope>NUCLEOTIDE SEQUENCE [LARGE SCALE GENOMIC DNA]</scope>
    <source>
        <strain evidence="12">cv. Shenzhen</strain>
        <tissue evidence="11">Stem</tissue>
    </source>
</reference>
<dbReference type="OrthoDB" id="291737at2759"/>
<dbReference type="STRING" id="1088818.A0A2I0BGJ4"/>
<keyword evidence="4" id="KW-0677">Repeat</keyword>
<keyword evidence="3" id="KW-0732">Signal</keyword>
<dbReference type="Gene3D" id="3.80.10.10">
    <property type="entry name" value="Ribonuclease Inhibitor"/>
    <property type="match status" value="1"/>
</dbReference>
<dbReference type="PANTHER" id="PTHR46084:SF14">
    <property type="entry name" value="PROTEIN KINASE DOMAIN-CONTAINING PROTEIN"/>
    <property type="match status" value="1"/>
</dbReference>
<evidence type="ECO:0000256" key="2">
    <source>
        <dbReference type="ARBA" id="ARBA00022692"/>
    </source>
</evidence>
<keyword evidence="5 9" id="KW-1133">Transmembrane helix</keyword>
<dbReference type="Pfam" id="PF08263">
    <property type="entry name" value="LRRNT_2"/>
    <property type="match status" value="1"/>
</dbReference>
<feature type="compositionally biased region" description="Basic and acidic residues" evidence="8">
    <location>
        <begin position="121"/>
        <end position="131"/>
    </location>
</feature>
<keyword evidence="12" id="KW-1185">Reference proteome</keyword>
<organism evidence="11 12">
    <name type="scientific">Apostasia shenzhenica</name>
    <dbReference type="NCBI Taxonomy" id="1088818"/>
    <lineage>
        <taxon>Eukaryota</taxon>
        <taxon>Viridiplantae</taxon>
        <taxon>Streptophyta</taxon>
        <taxon>Embryophyta</taxon>
        <taxon>Tracheophyta</taxon>
        <taxon>Spermatophyta</taxon>
        <taxon>Magnoliopsida</taxon>
        <taxon>Liliopsida</taxon>
        <taxon>Asparagales</taxon>
        <taxon>Orchidaceae</taxon>
        <taxon>Apostasioideae</taxon>
        <taxon>Apostasia</taxon>
    </lineage>
</organism>
<dbReference type="AlphaFoldDB" id="A0A2I0BGJ4"/>
<feature type="domain" description="Protein kinase" evidence="10">
    <location>
        <begin position="299"/>
        <end position="567"/>
    </location>
</feature>
<keyword evidence="6 9" id="KW-0472">Membrane</keyword>
<proteinExistence type="predicted"/>
<evidence type="ECO:0000256" key="8">
    <source>
        <dbReference type="SAM" id="MobiDB-lite"/>
    </source>
</evidence>
<dbReference type="InterPro" id="IPR000719">
    <property type="entry name" value="Prot_kinase_dom"/>
</dbReference>
<dbReference type="InterPro" id="IPR013210">
    <property type="entry name" value="LRR_N_plant-typ"/>
</dbReference>
<accession>A0A2I0BGJ4</accession>
<name>A0A2I0BGJ4_9ASPA</name>
<dbReference type="GO" id="GO:0012505">
    <property type="term" value="C:endomembrane system"/>
    <property type="evidence" value="ECO:0007669"/>
    <property type="project" value="UniProtKB-SubCell"/>
</dbReference>
<dbReference type="PROSITE" id="PS50011">
    <property type="entry name" value="PROTEIN_KINASE_DOM"/>
    <property type="match status" value="1"/>
</dbReference>
<evidence type="ECO:0000256" key="1">
    <source>
        <dbReference type="ARBA" id="ARBA00022614"/>
    </source>
</evidence>
<feature type="region of interest" description="Disordered" evidence="8">
    <location>
        <begin position="117"/>
        <end position="142"/>
    </location>
</feature>
<sequence>MGRFRYLWTSVLLMLPCLICWELAICAAVKDEGWAMLRFRERVELDPFGALAGWNGDGAVELCSWFGVKCVDGRVVALELENLGLQGTLAPELGRLTYMKFPKRVRRRLLQVESTRKRGLHKNDKNQERTHTSTITAPVPSPSSLPIFFPSHPPGAAPSRSAIPPSIFLPPSFSNEVPTAQPSPTLSNFLIPAPSTSPTSSYSVSVPFPSPSPIILPPLTTSSGESIKRNHTSFWTIFLSIIGGISFVVCLAIVFICCCRATKVVTVRPWSTGLSGQLQKAFVSGVPSLKRSEIETACEGFSNVIGSLPSCKLYKGTLSSGVEIAVVSTLNSSSKDWSKQCESQFEKKISTLSKVNHKNFVNLLGYCAEEEPFTRMMVFEYAPNGTLFEHLHEKEAEHLDWAARLRIAMGVAYCLDHMLRLNPPVTIKNLKSSSIYLTDDYAAKVSDLTFWSEPEEINSPNHNSEQNNTVYRFGLLLIELISGRISSSGNDAQLEIWASRYLNGERPLKEMVDPLLAKFREEDVNLLRDVILSCINPDTQKRSTMAEVAGRLKEITAMTPERVSPALSPLWWAELEILSSESN</sequence>